<protein>
    <submittedName>
        <fullName evidence="1">Uncharacterized protein</fullName>
    </submittedName>
</protein>
<keyword evidence="2" id="KW-1185">Reference proteome</keyword>
<accession>A0A448WBH7</accession>
<name>A0A448WBH7_9PLAT</name>
<gene>
    <name evidence="1" type="ORF">PXEA_LOCUS1124</name>
</gene>
<comment type="caution">
    <text evidence="1">The sequence shown here is derived from an EMBL/GenBank/DDBJ whole genome shotgun (WGS) entry which is preliminary data.</text>
</comment>
<sequence>MVTCSCLCIQAHVSIYVGGQIVVSRAFNLNYPTPFDFIIKMVRSCQPTAAECPYSVVSCNGRVCSSQQLFLSSPLGVPNSNVLKGQMISHLANFSLNSAQTTTPLSVMIRHATTLDLFLLYFCPTLSSSFLVLRASKKYRSCA</sequence>
<evidence type="ECO:0000313" key="2">
    <source>
        <dbReference type="Proteomes" id="UP000784294"/>
    </source>
</evidence>
<proteinExistence type="predicted"/>
<organism evidence="1 2">
    <name type="scientific">Protopolystoma xenopodis</name>
    <dbReference type="NCBI Taxonomy" id="117903"/>
    <lineage>
        <taxon>Eukaryota</taxon>
        <taxon>Metazoa</taxon>
        <taxon>Spiralia</taxon>
        <taxon>Lophotrochozoa</taxon>
        <taxon>Platyhelminthes</taxon>
        <taxon>Monogenea</taxon>
        <taxon>Polyopisthocotylea</taxon>
        <taxon>Polystomatidea</taxon>
        <taxon>Polystomatidae</taxon>
        <taxon>Protopolystoma</taxon>
    </lineage>
</organism>
<dbReference type="AlphaFoldDB" id="A0A448WBH7"/>
<evidence type="ECO:0000313" key="1">
    <source>
        <dbReference type="EMBL" id="VEL07684.1"/>
    </source>
</evidence>
<reference evidence="1" key="1">
    <citation type="submission" date="2018-11" db="EMBL/GenBank/DDBJ databases">
        <authorList>
            <consortium name="Pathogen Informatics"/>
        </authorList>
    </citation>
    <scope>NUCLEOTIDE SEQUENCE</scope>
</reference>
<dbReference type="Proteomes" id="UP000784294">
    <property type="component" value="Unassembled WGS sequence"/>
</dbReference>
<dbReference type="EMBL" id="CAAALY010002262">
    <property type="protein sequence ID" value="VEL07684.1"/>
    <property type="molecule type" value="Genomic_DNA"/>
</dbReference>